<dbReference type="InterPro" id="IPR050490">
    <property type="entry name" value="Bact_solute-bd_prot1"/>
</dbReference>
<sequence>MKQKRLMAVLLSVMVIGGLLGGCGKSGGTNNDTPKTGVKTEGSAQEEAVTIRILTRIAGTSKQVEIFNQILDEFKSKHPQVTIVDDSQSDEGAFNSMMAADIASGNLANIFRIQGVANLADYIDNGLLLDVSSYLEQDSQWGGGFTEGSLSYFQVPGHEGTYAIPMESGVIGVYYNKALFQKAGIDKFPETWKEFLAVIEKLKESGVTPLAMGAQSTYMAGHLHDQIFYKWVGTNGAKLLGSREKKWTDEDVVQSLQYVKDLVDASAFDKSAAGMTDDIALMQFQQGKAAMVITGPWNITNFTDEAKTPVAKDIDVANFPYFEEKPEFKNENMQTLGCYMINGELEGKEKELTVELIKMLTSKEAAKRFAEEAGVLIPRTDMDLDESKCPPLLVKNVALGKNSSGVGVDVFDFDPLPSMQDRTRNSIVSMFIDATAEAAAAEIQSEIDINK</sequence>
<accession>A0A1M6NPE7</accession>
<name>A0A1M6NPE7_9FIRM</name>
<protein>
    <submittedName>
        <fullName evidence="1">ABC-type glycerol-3-phosphate transport system, substrate-binding protein</fullName>
    </submittedName>
</protein>
<dbReference type="AlphaFoldDB" id="A0A1M6NPE7"/>
<dbReference type="Gene3D" id="3.40.190.10">
    <property type="entry name" value="Periplasmic binding protein-like II"/>
    <property type="match status" value="2"/>
</dbReference>
<reference evidence="1 2" key="1">
    <citation type="submission" date="2016-11" db="EMBL/GenBank/DDBJ databases">
        <authorList>
            <person name="Jaros S."/>
            <person name="Januszkiewicz K."/>
            <person name="Wedrychowicz H."/>
        </authorList>
    </citation>
    <scope>NUCLEOTIDE SEQUENCE [LARGE SCALE GENOMIC DNA]</scope>
    <source>
        <strain evidence="1 2">DSM 15929</strain>
    </source>
</reference>
<dbReference type="Pfam" id="PF01547">
    <property type="entry name" value="SBP_bac_1"/>
    <property type="match status" value="1"/>
</dbReference>
<evidence type="ECO:0000313" key="2">
    <source>
        <dbReference type="Proteomes" id="UP000184386"/>
    </source>
</evidence>
<dbReference type="RefSeq" id="WP_073274207.1">
    <property type="nucleotide sequence ID" value="NZ_FRAC01000008.1"/>
</dbReference>
<dbReference type="SUPFAM" id="SSF53850">
    <property type="entry name" value="Periplasmic binding protein-like II"/>
    <property type="match status" value="1"/>
</dbReference>
<dbReference type="OrthoDB" id="367242at2"/>
<evidence type="ECO:0000313" key="1">
    <source>
        <dbReference type="EMBL" id="SHJ97442.1"/>
    </source>
</evidence>
<organism evidence="1 2">
    <name type="scientific">Anaerocolumna jejuensis DSM 15929</name>
    <dbReference type="NCBI Taxonomy" id="1121322"/>
    <lineage>
        <taxon>Bacteria</taxon>
        <taxon>Bacillati</taxon>
        <taxon>Bacillota</taxon>
        <taxon>Clostridia</taxon>
        <taxon>Lachnospirales</taxon>
        <taxon>Lachnospiraceae</taxon>
        <taxon>Anaerocolumna</taxon>
    </lineage>
</organism>
<keyword evidence="2" id="KW-1185">Reference proteome</keyword>
<dbReference type="PANTHER" id="PTHR43649">
    <property type="entry name" value="ARABINOSE-BINDING PROTEIN-RELATED"/>
    <property type="match status" value="1"/>
</dbReference>
<proteinExistence type="predicted"/>
<dbReference type="STRING" id="1121322.SAMN02745136_01384"/>
<gene>
    <name evidence="1" type="ORF">SAMN02745136_01384</name>
</gene>
<dbReference type="EMBL" id="FRAC01000008">
    <property type="protein sequence ID" value="SHJ97442.1"/>
    <property type="molecule type" value="Genomic_DNA"/>
</dbReference>
<dbReference type="PROSITE" id="PS51257">
    <property type="entry name" value="PROKAR_LIPOPROTEIN"/>
    <property type="match status" value="1"/>
</dbReference>
<dbReference type="Proteomes" id="UP000184386">
    <property type="component" value="Unassembled WGS sequence"/>
</dbReference>
<dbReference type="InterPro" id="IPR006059">
    <property type="entry name" value="SBP"/>
</dbReference>